<feature type="compositionally biased region" description="Basic residues" evidence="4">
    <location>
        <begin position="545"/>
        <end position="555"/>
    </location>
</feature>
<dbReference type="Proteomes" id="UP000825935">
    <property type="component" value="Chromosome 25"/>
</dbReference>
<gene>
    <name evidence="5" type="ORF">KP509_25G049800</name>
</gene>
<feature type="coiled-coil region" evidence="3">
    <location>
        <begin position="490"/>
        <end position="520"/>
    </location>
</feature>
<keyword evidence="3" id="KW-0175">Coiled coil</keyword>
<feature type="coiled-coil region" evidence="3">
    <location>
        <begin position="154"/>
        <end position="181"/>
    </location>
</feature>
<organism evidence="5 6">
    <name type="scientific">Ceratopteris richardii</name>
    <name type="common">Triangle waterfern</name>
    <dbReference type="NCBI Taxonomy" id="49495"/>
    <lineage>
        <taxon>Eukaryota</taxon>
        <taxon>Viridiplantae</taxon>
        <taxon>Streptophyta</taxon>
        <taxon>Embryophyta</taxon>
        <taxon>Tracheophyta</taxon>
        <taxon>Polypodiopsida</taxon>
        <taxon>Polypodiidae</taxon>
        <taxon>Polypodiales</taxon>
        <taxon>Pteridineae</taxon>
        <taxon>Pteridaceae</taxon>
        <taxon>Parkerioideae</taxon>
        <taxon>Ceratopteris</taxon>
    </lineage>
</organism>
<dbReference type="GO" id="GO:0005874">
    <property type="term" value="C:microtubule"/>
    <property type="evidence" value="ECO:0007669"/>
    <property type="project" value="UniProtKB-KW"/>
</dbReference>
<dbReference type="GO" id="GO:0005737">
    <property type="term" value="C:cytoplasm"/>
    <property type="evidence" value="ECO:0007669"/>
    <property type="project" value="TreeGrafter"/>
</dbReference>
<dbReference type="GO" id="GO:0000226">
    <property type="term" value="P:microtubule cytoskeleton organization"/>
    <property type="evidence" value="ECO:0007669"/>
    <property type="project" value="InterPro"/>
</dbReference>
<dbReference type="PANTHER" id="PTHR19321">
    <property type="entry name" value="PROTEIN REGULATOR OF CYTOKINESIS 1 PRC1-RELATED"/>
    <property type="match status" value="1"/>
</dbReference>
<keyword evidence="6" id="KW-1185">Reference proteome</keyword>
<sequence>MASSFRSRKLPGVETTCGLLLNELQMIWDEIGETDEQRDQMLLELEQECLEVYRRKVDQSNRSKARFHQLLADMHAQIVGFSSDLGIRPPVMQLEKQGSTLKEELAQLKPILESLKKRREERLQSFQDIRTQIHRLQYEIAPSLQPVEVSVHEGDLTQRKLEELQLQLQMLQKEKNDRIGKIVDYIDTVHHLCGVLGCDFYSIIREVHPSLDDSSNTQAKNISNDTIARLQSTIQSLREEKKRRMQKIQDLGAALLELWNLMDTPIKEQQDFHHITSNIAMSVDEFITKGALSLHVLKQAEAEVERLENLKMSKMKELVLKKQAELEEICRKAHIIPEACMGLDSAFVAMESGTKRHLLCICRCRSRETYFCCYKRFPGIVIPVELLENIEEQIMRVKEEAFSRKDIMDRIEKWQTACEEENWLEEYNKDENRYSATRGAHLNLKRAERVRATVSRIPAMVGSLISKILSWEEERGKLFLYDGVRFLSTLEEYNVLRLEKEEERRRQRDKRRLHEQLINEQETLFGTKPSPNGRTPVRKGAMPTRLRKGSTHTSRRISLGGPLLHQETVAVGRLICTPARNEQHEAVNVMLYESPSKRRVSSITHGKIGVIPANANKDGRTKITHTASSVSRKLLSSEEEIAPPQGTVRTKPNSISPVSAIFHEPDACDAVQRVPLSPVSTPCTNMTKPVSSSGKESLVATPISSKLAKSEVDVENRTPRQGALCQHHLVFCQGSPLKFGSPYPMPQEYSFEEKRLAFMYHHHQAHHVNAWADC</sequence>
<evidence type="ECO:0000313" key="5">
    <source>
        <dbReference type="EMBL" id="KAH7298568.1"/>
    </source>
</evidence>
<evidence type="ECO:0000256" key="4">
    <source>
        <dbReference type="SAM" id="MobiDB-lite"/>
    </source>
</evidence>
<dbReference type="PANTHER" id="PTHR19321:SF41">
    <property type="entry name" value="FASCETTO-RELATED"/>
    <property type="match status" value="1"/>
</dbReference>
<feature type="region of interest" description="Disordered" evidence="4">
    <location>
        <begin position="524"/>
        <end position="557"/>
    </location>
</feature>
<name>A0A8T2RSU8_CERRI</name>
<proteinExistence type="inferred from homology"/>
<dbReference type="GO" id="GO:0005819">
    <property type="term" value="C:spindle"/>
    <property type="evidence" value="ECO:0007669"/>
    <property type="project" value="TreeGrafter"/>
</dbReference>
<comment type="similarity">
    <text evidence="1">Belongs to the MAP65/ASE1 family.</text>
</comment>
<feature type="coiled-coil region" evidence="3">
    <location>
        <begin position="220"/>
        <end position="254"/>
    </location>
</feature>
<dbReference type="Gene3D" id="1.20.58.1520">
    <property type="match status" value="1"/>
</dbReference>
<evidence type="ECO:0000313" key="6">
    <source>
        <dbReference type="Proteomes" id="UP000825935"/>
    </source>
</evidence>
<feature type="compositionally biased region" description="Polar residues" evidence="4">
    <location>
        <begin position="524"/>
        <end position="533"/>
    </location>
</feature>
<dbReference type="OMA" id="WLFACDE"/>
<accession>A0A8T2RSU8</accession>
<dbReference type="AlphaFoldDB" id="A0A8T2RSU8"/>
<dbReference type="GO" id="GO:0008017">
    <property type="term" value="F:microtubule binding"/>
    <property type="evidence" value="ECO:0007669"/>
    <property type="project" value="InterPro"/>
</dbReference>
<evidence type="ECO:0000256" key="2">
    <source>
        <dbReference type="ARBA" id="ARBA00022701"/>
    </source>
</evidence>
<dbReference type="OrthoDB" id="1918558at2759"/>
<protein>
    <submittedName>
        <fullName evidence="5">Uncharacterized protein</fullName>
    </submittedName>
</protein>
<keyword evidence="2" id="KW-0493">Microtubule</keyword>
<dbReference type="Pfam" id="PF03999">
    <property type="entry name" value="MAP65_ASE1"/>
    <property type="match status" value="1"/>
</dbReference>
<comment type="caution">
    <text evidence="5">The sequence shown here is derived from an EMBL/GenBank/DDBJ whole genome shotgun (WGS) entry which is preliminary data.</text>
</comment>
<evidence type="ECO:0000256" key="1">
    <source>
        <dbReference type="ARBA" id="ARBA00006187"/>
    </source>
</evidence>
<reference evidence="5" key="1">
    <citation type="submission" date="2021-08" db="EMBL/GenBank/DDBJ databases">
        <title>WGS assembly of Ceratopteris richardii.</title>
        <authorList>
            <person name="Marchant D.B."/>
            <person name="Chen G."/>
            <person name="Jenkins J."/>
            <person name="Shu S."/>
            <person name="Leebens-Mack J."/>
            <person name="Grimwood J."/>
            <person name="Schmutz J."/>
            <person name="Soltis P."/>
            <person name="Soltis D."/>
            <person name="Chen Z.-H."/>
        </authorList>
    </citation>
    <scope>NUCLEOTIDE SEQUENCE</scope>
    <source>
        <strain evidence="5">Whitten #5841</strain>
        <tissue evidence="5">Leaf</tissue>
    </source>
</reference>
<dbReference type="InterPro" id="IPR007145">
    <property type="entry name" value="MAP65_Ase1_PRC1"/>
</dbReference>
<evidence type="ECO:0000256" key="3">
    <source>
        <dbReference type="SAM" id="Coils"/>
    </source>
</evidence>
<dbReference type="EMBL" id="CM035430">
    <property type="protein sequence ID" value="KAH7298568.1"/>
    <property type="molecule type" value="Genomic_DNA"/>
</dbReference>